<evidence type="ECO:0000313" key="3">
    <source>
        <dbReference type="Proteomes" id="UP001501333"/>
    </source>
</evidence>
<dbReference type="Gene3D" id="1.10.260.40">
    <property type="entry name" value="lambda repressor-like DNA-binding domains"/>
    <property type="match status" value="1"/>
</dbReference>
<sequence>MMMYNEKLSKFFKAKGLKQKEVGAILGFSPAMIGRYLHGTANIGSEFIISLSKNFPDVDLNDLFAPEKGQNMVNEAGAVYEKRNILNDLEEIEGRIHSIRLRLEEQKFGE</sequence>
<dbReference type="InterPro" id="IPR001387">
    <property type="entry name" value="Cro/C1-type_HTH"/>
</dbReference>
<protein>
    <submittedName>
        <fullName evidence="2">XRE family transcriptional regulator</fullName>
    </submittedName>
</protein>
<dbReference type="PROSITE" id="PS50943">
    <property type="entry name" value="HTH_CROC1"/>
    <property type="match status" value="1"/>
</dbReference>
<gene>
    <name evidence="2" type="ORF">GCM10022250_33470</name>
</gene>
<dbReference type="Pfam" id="PF01381">
    <property type="entry name" value="HTH_3"/>
    <property type="match status" value="1"/>
</dbReference>
<name>A0ABP7YI80_9FLAO</name>
<dbReference type="SMART" id="SM00530">
    <property type="entry name" value="HTH_XRE"/>
    <property type="match status" value="1"/>
</dbReference>
<dbReference type="SUPFAM" id="SSF47413">
    <property type="entry name" value="lambda repressor-like DNA-binding domains"/>
    <property type="match status" value="1"/>
</dbReference>
<dbReference type="RefSeq" id="WP_344757975.1">
    <property type="nucleotide sequence ID" value="NZ_BAABAO010000013.1"/>
</dbReference>
<evidence type="ECO:0000313" key="2">
    <source>
        <dbReference type="EMBL" id="GAA4136614.1"/>
    </source>
</evidence>
<dbReference type="InterPro" id="IPR010982">
    <property type="entry name" value="Lambda_DNA-bd_dom_sf"/>
</dbReference>
<dbReference type="Proteomes" id="UP001501333">
    <property type="component" value="Unassembled WGS sequence"/>
</dbReference>
<evidence type="ECO:0000259" key="1">
    <source>
        <dbReference type="PROSITE" id="PS50943"/>
    </source>
</evidence>
<reference evidence="3" key="1">
    <citation type="journal article" date="2019" name="Int. J. Syst. Evol. Microbiol.">
        <title>The Global Catalogue of Microorganisms (GCM) 10K type strain sequencing project: providing services to taxonomists for standard genome sequencing and annotation.</title>
        <authorList>
            <consortium name="The Broad Institute Genomics Platform"/>
            <consortium name="The Broad Institute Genome Sequencing Center for Infectious Disease"/>
            <person name="Wu L."/>
            <person name="Ma J."/>
        </authorList>
    </citation>
    <scope>NUCLEOTIDE SEQUENCE [LARGE SCALE GENOMIC DNA]</scope>
    <source>
        <strain evidence="3">JCM 17386</strain>
    </source>
</reference>
<dbReference type="EMBL" id="BAABAO010000013">
    <property type="protein sequence ID" value="GAA4136614.1"/>
    <property type="molecule type" value="Genomic_DNA"/>
</dbReference>
<feature type="domain" description="HTH cro/C1-type" evidence="1">
    <location>
        <begin position="8"/>
        <end position="63"/>
    </location>
</feature>
<comment type="caution">
    <text evidence="2">The sequence shown here is derived from an EMBL/GenBank/DDBJ whole genome shotgun (WGS) entry which is preliminary data.</text>
</comment>
<accession>A0ABP7YI80</accession>
<organism evidence="2 3">
    <name type="scientific">Flavobacterium chungbukense</name>
    <dbReference type="NCBI Taxonomy" id="877464"/>
    <lineage>
        <taxon>Bacteria</taxon>
        <taxon>Pseudomonadati</taxon>
        <taxon>Bacteroidota</taxon>
        <taxon>Flavobacteriia</taxon>
        <taxon>Flavobacteriales</taxon>
        <taxon>Flavobacteriaceae</taxon>
        <taxon>Flavobacterium</taxon>
    </lineage>
</organism>
<dbReference type="CDD" id="cd00093">
    <property type="entry name" value="HTH_XRE"/>
    <property type="match status" value="1"/>
</dbReference>
<keyword evidence="3" id="KW-1185">Reference proteome</keyword>
<proteinExistence type="predicted"/>